<dbReference type="STRING" id="1903181.BTN85_1015"/>
<dbReference type="Gene3D" id="3.20.20.70">
    <property type="entry name" value="Aldolase class I"/>
    <property type="match status" value="1"/>
</dbReference>
<keyword evidence="6 11" id="KW-0028">Amino-acid biosynthesis</keyword>
<evidence type="ECO:0000256" key="12">
    <source>
        <dbReference type="RuleBase" id="RU003657"/>
    </source>
</evidence>
<dbReference type="GO" id="GO:0016829">
    <property type="term" value="F:lyase activity"/>
    <property type="evidence" value="ECO:0007669"/>
    <property type="project" value="UniProtKB-KW"/>
</dbReference>
<dbReference type="GO" id="GO:0000107">
    <property type="term" value="F:imidazoleglycerol-phosphate synthase activity"/>
    <property type="evidence" value="ECO:0007669"/>
    <property type="project" value="UniProtKB-UniRule"/>
</dbReference>
<evidence type="ECO:0000313" key="13">
    <source>
        <dbReference type="EMBL" id="OKY78522.1"/>
    </source>
</evidence>
<evidence type="ECO:0000256" key="8">
    <source>
        <dbReference type="ARBA" id="ARBA00023239"/>
    </source>
</evidence>
<dbReference type="InterPro" id="IPR011060">
    <property type="entry name" value="RibuloseP-bd_barrel"/>
</dbReference>
<dbReference type="Pfam" id="PF00977">
    <property type="entry name" value="His_biosynth"/>
    <property type="match status" value="1"/>
</dbReference>
<sequence length="271" mass="29850">MLTKRIIPCLDVKLDQEGGTVVKGVEFKDLNKAGDPVELAKKYNKQGADEIVFLDITASSEGRENMKEVIRETSDQVFIPFTVGGGISSIEDIKKTLRAGSDKVSINTAAVENPELINKASEIFGSQCIVVAIDAKRRKEEEKDKEIVELEDGTKGWYEIAIYGGKKYTGKDAIKWAKKAEEMGAGEILLTSIDRDGTKQGYDNSLTSRISEEVNIPVIASGGAGKPEHIYEGFTKGKADACLAASIFHYDEYSIPELKRYLEKKGINVRY</sequence>
<reference evidence="13" key="1">
    <citation type="submission" date="2016-12" db="EMBL/GenBank/DDBJ databases">
        <title>Discovery of methanogenic haloarchaea.</title>
        <authorList>
            <person name="Sorokin D.Y."/>
            <person name="Makarova K.S."/>
            <person name="Abbas B."/>
            <person name="Ferrer M."/>
            <person name="Golyshin P.N."/>
        </authorList>
    </citation>
    <scope>NUCLEOTIDE SEQUENCE [LARGE SCALE GENOMIC DNA]</scope>
    <source>
        <strain evidence="13">HMET1</strain>
    </source>
</reference>
<name>A0A1Q6DW42_METT1</name>
<dbReference type="SUPFAM" id="SSF51366">
    <property type="entry name" value="Ribulose-phoshate binding barrel"/>
    <property type="match status" value="1"/>
</dbReference>
<evidence type="ECO:0000256" key="9">
    <source>
        <dbReference type="ARBA" id="ARBA00025475"/>
    </source>
</evidence>
<evidence type="ECO:0000256" key="1">
    <source>
        <dbReference type="ARBA" id="ARBA00004496"/>
    </source>
</evidence>
<evidence type="ECO:0000256" key="5">
    <source>
        <dbReference type="ARBA" id="ARBA00022490"/>
    </source>
</evidence>
<dbReference type="HAMAP" id="MF_01013">
    <property type="entry name" value="HisF"/>
    <property type="match status" value="1"/>
</dbReference>
<keyword evidence="8 11" id="KW-0456">Lyase</keyword>
<evidence type="ECO:0000256" key="4">
    <source>
        <dbReference type="ARBA" id="ARBA00011152"/>
    </source>
</evidence>
<dbReference type="PANTHER" id="PTHR21235">
    <property type="entry name" value="IMIDAZOLE GLYCEROL PHOSPHATE SYNTHASE SUBUNIT HISF/H IGP SYNTHASE SUBUNIT HISF/H"/>
    <property type="match status" value="1"/>
</dbReference>
<keyword evidence="14" id="KW-1185">Reference proteome</keyword>
<evidence type="ECO:0000256" key="2">
    <source>
        <dbReference type="ARBA" id="ARBA00005091"/>
    </source>
</evidence>
<feature type="active site" evidence="11">
    <location>
        <position position="134"/>
    </location>
</feature>
<protein>
    <recommendedName>
        <fullName evidence="11">Imidazole glycerol phosphate synthase subunit HisF</fullName>
        <ecNumber evidence="11">4.3.2.10</ecNumber>
    </recommendedName>
    <alternativeName>
        <fullName evidence="11">IGP synthase cyclase subunit</fullName>
    </alternativeName>
    <alternativeName>
        <fullName evidence="11">IGP synthase subunit HisF</fullName>
    </alternativeName>
    <alternativeName>
        <fullName evidence="11">ImGP synthase subunit HisF</fullName>
        <shortName evidence="11">IGPS subunit HisF</shortName>
    </alternativeName>
</protein>
<evidence type="ECO:0000256" key="10">
    <source>
        <dbReference type="ARBA" id="ARBA00047838"/>
    </source>
</evidence>
<comment type="catalytic activity">
    <reaction evidence="10 11">
        <text>5-[(5-phospho-1-deoxy-D-ribulos-1-ylimino)methylamino]-1-(5-phospho-beta-D-ribosyl)imidazole-4-carboxamide + L-glutamine = D-erythro-1-(imidazol-4-yl)glycerol 3-phosphate + 5-amino-1-(5-phospho-beta-D-ribosyl)imidazole-4-carboxamide + L-glutamate + H(+)</text>
        <dbReference type="Rhea" id="RHEA:24793"/>
        <dbReference type="ChEBI" id="CHEBI:15378"/>
        <dbReference type="ChEBI" id="CHEBI:29985"/>
        <dbReference type="ChEBI" id="CHEBI:58278"/>
        <dbReference type="ChEBI" id="CHEBI:58359"/>
        <dbReference type="ChEBI" id="CHEBI:58475"/>
        <dbReference type="ChEBI" id="CHEBI:58525"/>
        <dbReference type="EC" id="4.3.2.10"/>
    </reaction>
</comment>
<comment type="subunit">
    <text evidence="4 11">Heterodimer of HisH and HisF.</text>
</comment>
<feature type="active site" evidence="11">
    <location>
        <position position="11"/>
    </location>
</feature>
<dbReference type="InterPro" id="IPR006062">
    <property type="entry name" value="His_biosynth"/>
</dbReference>
<dbReference type="FunCoup" id="A0A1Q6DW42">
    <property type="interactions" value="181"/>
</dbReference>
<evidence type="ECO:0000256" key="7">
    <source>
        <dbReference type="ARBA" id="ARBA00023102"/>
    </source>
</evidence>
<comment type="similarity">
    <text evidence="3 11 12">Belongs to the HisA/HisF family.</text>
</comment>
<evidence type="ECO:0000256" key="3">
    <source>
        <dbReference type="ARBA" id="ARBA00009667"/>
    </source>
</evidence>
<dbReference type="EC" id="4.3.2.10" evidence="11"/>
<proteinExistence type="inferred from homology"/>
<dbReference type="AlphaFoldDB" id="A0A1Q6DW42"/>
<dbReference type="InParanoid" id="A0A1Q6DW42"/>
<comment type="subcellular location">
    <subcellularLocation>
        <location evidence="1 11">Cytoplasm</location>
    </subcellularLocation>
</comment>
<dbReference type="GO" id="GO:0005737">
    <property type="term" value="C:cytoplasm"/>
    <property type="evidence" value="ECO:0007669"/>
    <property type="project" value="UniProtKB-SubCell"/>
</dbReference>
<comment type="caution">
    <text evidence="13">The sequence shown here is derived from an EMBL/GenBank/DDBJ whole genome shotgun (WGS) entry which is preliminary data.</text>
</comment>
<keyword evidence="5 11" id="KW-0963">Cytoplasm</keyword>
<dbReference type="NCBIfam" id="TIGR00735">
    <property type="entry name" value="hisF"/>
    <property type="match status" value="1"/>
</dbReference>
<comment type="function">
    <text evidence="9 11">IGPS catalyzes the conversion of PRFAR and glutamine to IGP, AICAR and glutamate. The HisF subunit catalyzes the cyclization activity that produces IGP and AICAR from PRFAR using the ammonia provided by the HisH subunit.</text>
</comment>
<dbReference type="GO" id="GO:0000105">
    <property type="term" value="P:L-histidine biosynthetic process"/>
    <property type="evidence" value="ECO:0007669"/>
    <property type="project" value="UniProtKB-UniRule"/>
</dbReference>
<evidence type="ECO:0000256" key="11">
    <source>
        <dbReference type="HAMAP-Rule" id="MF_01013"/>
    </source>
</evidence>
<organism evidence="13 14">
    <name type="scientific">Methanohalarchaeum thermophilum</name>
    <dbReference type="NCBI Taxonomy" id="1903181"/>
    <lineage>
        <taxon>Archaea</taxon>
        <taxon>Methanobacteriati</taxon>
        <taxon>Methanobacteriota</taxon>
        <taxon>Methanonatronarchaeia</taxon>
        <taxon>Methanonatronarchaeales</taxon>
        <taxon>Methanonatronarchaeaceae</taxon>
        <taxon>Candidatus Methanohalarchaeum</taxon>
    </lineage>
</organism>
<gene>
    <name evidence="11" type="primary">hisF</name>
    <name evidence="13" type="ORF">BTN85_1015</name>
</gene>
<dbReference type="CDD" id="cd04731">
    <property type="entry name" value="HisF"/>
    <property type="match status" value="1"/>
</dbReference>
<comment type="pathway">
    <text evidence="2 11">Amino-acid biosynthesis; L-histidine biosynthesis; L-histidine from 5-phospho-alpha-D-ribose 1-diphosphate: step 5/9.</text>
</comment>
<dbReference type="PANTHER" id="PTHR21235:SF2">
    <property type="entry name" value="IMIDAZOLE GLYCEROL PHOSPHATE SYNTHASE HISHF"/>
    <property type="match status" value="1"/>
</dbReference>
<dbReference type="InterPro" id="IPR013785">
    <property type="entry name" value="Aldolase_TIM"/>
</dbReference>
<dbReference type="FunFam" id="3.20.20.70:FF:000006">
    <property type="entry name" value="Imidazole glycerol phosphate synthase subunit HisF"/>
    <property type="match status" value="1"/>
</dbReference>
<dbReference type="Proteomes" id="UP000185744">
    <property type="component" value="Unassembled WGS sequence"/>
</dbReference>
<keyword evidence="7 11" id="KW-0368">Histidine biosynthesis</keyword>
<dbReference type="InterPro" id="IPR004651">
    <property type="entry name" value="HisF"/>
</dbReference>
<dbReference type="UniPathway" id="UPA00031">
    <property type="reaction ID" value="UER00010"/>
</dbReference>
<dbReference type="EMBL" id="MSDW01000001">
    <property type="protein sequence ID" value="OKY78522.1"/>
    <property type="molecule type" value="Genomic_DNA"/>
</dbReference>
<evidence type="ECO:0000313" key="14">
    <source>
        <dbReference type="Proteomes" id="UP000185744"/>
    </source>
</evidence>
<dbReference type="InterPro" id="IPR050064">
    <property type="entry name" value="IGPS_HisA/HisF"/>
</dbReference>
<accession>A0A1Q6DW42</accession>
<evidence type="ECO:0000256" key="6">
    <source>
        <dbReference type="ARBA" id="ARBA00022605"/>
    </source>
</evidence>